<protein>
    <submittedName>
        <fullName evidence="3">Mannose-6-phosphate isomerase</fullName>
    </submittedName>
</protein>
<dbReference type="Proteomes" id="UP000245461">
    <property type="component" value="Unassembled WGS sequence"/>
</dbReference>
<name>A0A317EGR8_9PROT</name>
<sequence length="389" mass="42880">MTDGMAALSREFHLLRDWLFEEALPLWSDRGLDREHGGFFEKLNPDGRPTHEPRRARVTGRQVYAFAIAGGLGWRGPAEEMMRYALDNLFRRYLPPDGMVISTVDAGGAVVRADFDLYDHAFILFGLAAAAARGERTGELSARAARLRDDMIAGWSHPVAGFEESQPRSLPLKANPHMHILEAALAWMAVSDDPGWGRLADGIAELCLARFIDPATGALREYFDGDWQLLAQFENTVVEPGHQFEWSWLMRRWGALRGRADALAVAERLAAIGEGPGVCPVRDLAMNELNADLSLRDGLCRLWPQTERIKAHVAALTGAADADDRNAAAVLAARAASGLRRYFDHPLKGAWWEHLGIDGKPLSEPARTTSLYHIVCAINEVAGVFAPAR</sequence>
<dbReference type="RefSeq" id="WP_109902471.1">
    <property type="nucleotide sequence ID" value="NZ_QGLE01000001.1"/>
</dbReference>
<dbReference type="OrthoDB" id="9806359at2"/>
<evidence type="ECO:0000256" key="2">
    <source>
        <dbReference type="ARBA" id="ARBA00023235"/>
    </source>
</evidence>
<evidence type="ECO:0000313" key="4">
    <source>
        <dbReference type="Proteomes" id="UP000245461"/>
    </source>
</evidence>
<dbReference type="AlphaFoldDB" id="A0A317EGR8"/>
<comment type="similarity">
    <text evidence="1">Belongs to the N-acylglucosamine 2-epimerase family.</text>
</comment>
<comment type="caution">
    <text evidence="3">The sequence shown here is derived from an EMBL/GenBank/DDBJ whole genome shotgun (WGS) entry which is preliminary data.</text>
</comment>
<dbReference type="InterPro" id="IPR008928">
    <property type="entry name" value="6-hairpin_glycosidase_sf"/>
</dbReference>
<dbReference type="InterPro" id="IPR012341">
    <property type="entry name" value="6hp_glycosidase-like_sf"/>
</dbReference>
<accession>A0A317EGR8</accession>
<dbReference type="GO" id="GO:0016853">
    <property type="term" value="F:isomerase activity"/>
    <property type="evidence" value="ECO:0007669"/>
    <property type="project" value="UniProtKB-KW"/>
</dbReference>
<dbReference type="InterPro" id="IPR010819">
    <property type="entry name" value="AGE/CE"/>
</dbReference>
<dbReference type="SUPFAM" id="SSF48208">
    <property type="entry name" value="Six-hairpin glycosidases"/>
    <property type="match status" value="1"/>
</dbReference>
<dbReference type="Pfam" id="PF07221">
    <property type="entry name" value="GlcNAc_2-epim"/>
    <property type="match status" value="1"/>
</dbReference>
<keyword evidence="2 3" id="KW-0413">Isomerase</keyword>
<dbReference type="EMBL" id="QGLE01000001">
    <property type="protein sequence ID" value="PWR25961.1"/>
    <property type="molecule type" value="Genomic_DNA"/>
</dbReference>
<keyword evidence="4" id="KW-1185">Reference proteome</keyword>
<dbReference type="GO" id="GO:0005975">
    <property type="term" value="P:carbohydrate metabolic process"/>
    <property type="evidence" value="ECO:0007669"/>
    <property type="project" value="InterPro"/>
</dbReference>
<dbReference type="Gene3D" id="1.50.10.10">
    <property type="match status" value="1"/>
</dbReference>
<gene>
    <name evidence="3" type="ORF">DKG74_03155</name>
</gene>
<organism evidence="3 4">
    <name type="scientific">Zavarzinia aquatilis</name>
    <dbReference type="NCBI Taxonomy" id="2211142"/>
    <lineage>
        <taxon>Bacteria</taxon>
        <taxon>Pseudomonadati</taxon>
        <taxon>Pseudomonadota</taxon>
        <taxon>Alphaproteobacteria</taxon>
        <taxon>Rhodospirillales</taxon>
        <taxon>Zavarziniaceae</taxon>
        <taxon>Zavarzinia</taxon>
    </lineage>
</organism>
<evidence type="ECO:0000313" key="3">
    <source>
        <dbReference type="EMBL" id="PWR25961.1"/>
    </source>
</evidence>
<dbReference type="PANTHER" id="PTHR15108">
    <property type="entry name" value="N-ACYLGLUCOSAMINE-2-EPIMERASE"/>
    <property type="match status" value="1"/>
</dbReference>
<reference evidence="3 4" key="1">
    <citation type="submission" date="2018-05" db="EMBL/GenBank/DDBJ databases">
        <title>Zavarzinia sp. HR-AS.</title>
        <authorList>
            <person name="Lee Y."/>
            <person name="Jeon C.O."/>
        </authorList>
    </citation>
    <scope>NUCLEOTIDE SEQUENCE [LARGE SCALE GENOMIC DNA]</scope>
    <source>
        <strain evidence="3 4">HR-AS</strain>
    </source>
</reference>
<proteinExistence type="inferred from homology"/>
<evidence type="ECO:0000256" key="1">
    <source>
        <dbReference type="ARBA" id="ARBA00008558"/>
    </source>
</evidence>